<evidence type="ECO:0000313" key="1">
    <source>
        <dbReference type="EMBL" id="JAH98042.1"/>
    </source>
</evidence>
<sequence length="83" mass="9252">MVWNWLIFMNYPFHLLTSLSSLSLSLPPQSLCPSPWLHLVEILPLSTVGLSPASPFLLATSFLSLSSDWSFQRVSSLSGQFLL</sequence>
<dbReference type="AlphaFoldDB" id="A0A0E9X5N3"/>
<protein>
    <submittedName>
        <fullName evidence="1">Uncharacterized protein</fullName>
    </submittedName>
</protein>
<proteinExistence type="predicted"/>
<reference evidence="1" key="1">
    <citation type="submission" date="2014-11" db="EMBL/GenBank/DDBJ databases">
        <authorList>
            <person name="Amaro Gonzalez C."/>
        </authorList>
    </citation>
    <scope>NUCLEOTIDE SEQUENCE</scope>
</reference>
<reference evidence="1" key="2">
    <citation type="journal article" date="2015" name="Fish Shellfish Immunol.">
        <title>Early steps in the European eel (Anguilla anguilla)-Vibrio vulnificus interaction in the gills: Role of the RtxA13 toxin.</title>
        <authorList>
            <person name="Callol A."/>
            <person name="Pajuelo D."/>
            <person name="Ebbesson L."/>
            <person name="Teles M."/>
            <person name="MacKenzie S."/>
            <person name="Amaro C."/>
        </authorList>
    </citation>
    <scope>NUCLEOTIDE SEQUENCE</scope>
</reference>
<dbReference type="EMBL" id="GBXM01010535">
    <property type="protein sequence ID" value="JAH98042.1"/>
    <property type="molecule type" value="Transcribed_RNA"/>
</dbReference>
<name>A0A0E9X5N3_ANGAN</name>
<accession>A0A0E9X5N3</accession>
<organism evidence="1">
    <name type="scientific">Anguilla anguilla</name>
    <name type="common">European freshwater eel</name>
    <name type="synonym">Muraena anguilla</name>
    <dbReference type="NCBI Taxonomy" id="7936"/>
    <lineage>
        <taxon>Eukaryota</taxon>
        <taxon>Metazoa</taxon>
        <taxon>Chordata</taxon>
        <taxon>Craniata</taxon>
        <taxon>Vertebrata</taxon>
        <taxon>Euteleostomi</taxon>
        <taxon>Actinopterygii</taxon>
        <taxon>Neopterygii</taxon>
        <taxon>Teleostei</taxon>
        <taxon>Anguilliformes</taxon>
        <taxon>Anguillidae</taxon>
        <taxon>Anguilla</taxon>
    </lineage>
</organism>